<gene>
    <name evidence="3" type="ORF">QOZ93_002274</name>
</gene>
<dbReference type="PANTHER" id="PTHR43358:SF4">
    <property type="entry name" value="ALPHA_BETA HYDROLASE FOLD-1 DOMAIN-CONTAINING PROTEIN"/>
    <property type="match status" value="1"/>
</dbReference>
<evidence type="ECO:0000256" key="1">
    <source>
        <dbReference type="SAM" id="Phobius"/>
    </source>
</evidence>
<name>A0ABU0JTU5_HATLI</name>
<dbReference type="InterPro" id="IPR022742">
    <property type="entry name" value="Hydrolase_4"/>
</dbReference>
<comment type="caution">
    <text evidence="3">The sequence shown here is derived from an EMBL/GenBank/DDBJ whole genome shotgun (WGS) entry which is preliminary data.</text>
</comment>
<reference evidence="3 4" key="1">
    <citation type="submission" date="2023-07" db="EMBL/GenBank/DDBJ databases">
        <title>Genomic Encyclopedia of Type Strains, Phase IV (KMG-IV): sequencing the most valuable type-strain genomes for metagenomic binning, comparative biology and taxonomic classification.</title>
        <authorList>
            <person name="Goeker M."/>
        </authorList>
    </citation>
    <scope>NUCLEOTIDE SEQUENCE [LARGE SCALE GENOMIC DNA]</scope>
    <source>
        <strain evidence="3 4">DSM 1400</strain>
    </source>
</reference>
<sequence>MNLNKNTRILKTKWSKFIIAFIILTILSTFFVSLYIGLKLVTPKREELSKLPKDYGLVYDNISFNSKYDNVLLKGWWIPAQNNGQTKDSKKTIIFSHGYGDSKALLDISVLNLAKKLCSEGYNVLTFDFRAEGESEGKYVSLGAFEKYDLLTAVDFAKNNKHSQKIGLIGWSMGAVTSILAGAETKNVQAVIADSPFSNLKDYLKENLPYWSNLPNFPFTRIILAILPKIVKVNIEDVNTLKAVTHFTDKDLLLIHSKDDKAISYKNSEKLYETCKDNKHMKLWLTEKADHIRSYNLYKDKYEENILKFLNDKLK</sequence>
<dbReference type="EMBL" id="JAUSWN010000021">
    <property type="protein sequence ID" value="MDQ0480526.1"/>
    <property type="molecule type" value="Genomic_DNA"/>
</dbReference>
<feature type="domain" description="Serine aminopeptidase S33" evidence="2">
    <location>
        <begin position="88"/>
        <end position="212"/>
    </location>
</feature>
<dbReference type="SUPFAM" id="SSF53474">
    <property type="entry name" value="alpha/beta-Hydrolases"/>
    <property type="match status" value="1"/>
</dbReference>
<keyword evidence="1" id="KW-1133">Transmembrane helix</keyword>
<evidence type="ECO:0000313" key="4">
    <source>
        <dbReference type="Proteomes" id="UP001224418"/>
    </source>
</evidence>
<dbReference type="PANTHER" id="PTHR43358">
    <property type="entry name" value="ALPHA/BETA-HYDROLASE"/>
    <property type="match status" value="1"/>
</dbReference>
<keyword evidence="1" id="KW-0812">Transmembrane</keyword>
<dbReference type="Pfam" id="PF12146">
    <property type="entry name" value="Hydrolase_4"/>
    <property type="match status" value="1"/>
</dbReference>
<dbReference type="InterPro" id="IPR029058">
    <property type="entry name" value="AB_hydrolase_fold"/>
</dbReference>
<dbReference type="Proteomes" id="UP001224418">
    <property type="component" value="Unassembled WGS sequence"/>
</dbReference>
<dbReference type="InterPro" id="IPR052920">
    <property type="entry name" value="DNA-binding_regulatory"/>
</dbReference>
<evidence type="ECO:0000313" key="3">
    <source>
        <dbReference type="EMBL" id="MDQ0480526.1"/>
    </source>
</evidence>
<keyword evidence="4" id="KW-1185">Reference proteome</keyword>
<evidence type="ECO:0000259" key="2">
    <source>
        <dbReference type="Pfam" id="PF12146"/>
    </source>
</evidence>
<organism evidence="3 4">
    <name type="scientific">Hathewaya limosa</name>
    <name type="common">Clostridium limosum</name>
    <dbReference type="NCBI Taxonomy" id="1536"/>
    <lineage>
        <taxon>Bacteria</taxon>
        <taxon>Bacillati</taxon>
        <taxon>Bacillota</taxon>
        <taxon>Clostridia</taxon>
        <taxon>Eubacteriales</taxon>
        <taxon>Clostridiaceae</taxon>
        <taxon>Hathewaya</taxon>
    </lineage>
</organism>
<dbReference type="Gene3D" id="3.40.50.1820">
    <property type="entry name" value="alpha/beta hydrolase"/>
    <property type="match status" value="1"/>
</dbReference>
<accession>A0ABU0JTU5</accession>
<protein>
    <submittedName>
        <fullName evidence="3">Fermentation-respiration switch protein FrsA (DUF1100 family)</fullName>
    </submittedName>
</protein>
<feature type="transmembrane region" description="Helical" evidence="1">
    <location>
        <begin position="17"/>
        <end position="38"/>
    </location>
</feature>
<dbReference type="RefSeq" id="WP_307356554.1">
    <property type="nucleotide sequence ID" value="NZ_BAAACJ010000015.1"/>
</dbReference>
<keyword evidence="1" id="KW-0472">Membrane</keyword>
<proteinExistence type="predicted"/>